<dbReference type="Pfam" id="PF13529">
    <property type="entry name" value="Peptidase_C39_2"/>
    <property type="match status" value="1"/>
</dbReference>
<dbReference type="OrthoDB" id="5735764at2"/>
<accession>A0A7Z9BLI9</accession>
<name>A0A7Z9BLI9_9CYAN</name>
<feature type="domain" description="Peptidase C39-like" evidence="1">
    <location>
        <begin position="180"/>
        <end position="302"/>
    </location>
</feature>
<sequence length="343" mass="39070">MKLQDILGTEQRYDVNAIASDQDLTRQIQVILINLTLLDPPADGSFGQKSTAALHRFQTLMECEEPGFLGLKTAKKLIETKREQIPSDIPVLKITKETILKLRPVTSSQLSETEKKAVKAGQEFKLLAYEPLRGHIRVAFRGNELGEQSIGYVFDQHAEIYQGKDLVYPKPRPKSIKLANFPYKSQLDNFYNPTGSCNVTSIAMCLQYLGIPRRSSSGQFEDELYEYAIKKGYSRWSPYDLAKIARDYGAKDYFSERTTLEELQDWLAEGKPAVIHGYFTSFGHIMPAVGFDDKGLLVHDPYGEWFPSGYRTDLSGAYLRYSYNLIRRVCMPDGNFWVHFLST</sequence>
<dbReference type="InterPro" id="IPR036366">
    <property type="entry name" value="PGBDSf"/>
</dbReference>
<dbReference type="Proteomes" id="UP000182190">
    <property type="component" value="Unassembled WGS sequence"/>
</dbReference>
<reference evidence="2" key="1">
    <citation type="submission" date="2019-10" db="EMBL/GenBank/DDBJ databases">
        <authorList>
            <consortium name="Genoscope - CEA"/>
            <person name="William W."/>
        </authorList>
    </citation>
    <scope>NUCLEOTIDE SEQUENCE [LARGE SCALE GENOMIC DNA]</scope>
    <source>
        <strain evidence="2">BBR_PRJEB10994</strain>
    </source>
</reference>
<dbReference type="EMBL" id="CZCS02000004">
    <property type="protein sequence ID" value="VXD10783.1"/>
    <property type="molecule type" value="Genomic_DNA"/>
</dbReference>
<evidence type="ECO:0000259" key="1">
    <source>
        <dbReference type="Pfam" id="PF13529"/>
    </source>
</evidence>
<dbReference type="InterPro" id="IPR039564">
    <property type="entry name" value="Peptidase_C39-like"/>
</dbReference>
<organism evidence="2 3">
    <name type="scientific">Planktothrix paucivesiculata PCC 9631</name>
    <dbReference type="NCBI Taxonomy" id="671071"/>
    <lineage>
        <taxon>Bacteria</taxon>
        <taxon>Bacillati</taxon>
        <taxon>Cyanobacteriota</taxon>
        <taxon>Cyanophyceae</taxon>
        <taxon>Oscillatoriophycideae</taxon>
        <taxon>Oscillatoriales</taxon>
        <taxon>Microcoleaceae</taxon>
        <taxon>Planktothrix</taxon>
    </lineage>
</organism>
<dbReference type="InterPro" id="IPR036365">
    <property type="entry name" value="PGBD-like_sf"/>
</dbReference>
<dbReference type="RefSeq" id="WP_083623094.1">
    <property type="nucleotide sequence ID" value="NZ_LR735024.1"/>
</dbReference>
<evidence type="ECO:0000313" key="3">
    <source>
        <dbReference type="Proteomes" id="UP000182190"/>
    </source>
</evidence>
<dbReference type="Gene3D" id="1.10.101.10">
    <property type="entry name" value="PGBD-like superfamily/PGBD"/>
    <property type="match status" value="1"/>
</dbReference>
<keyword evidence="3" id="KW-1185">Reference proteome</keyword>
<comment type="caution">
    <text evidence="2">The sequence shown here is derived from an EMBL/GenBank/DDBJ whole genome shotgun (WGS) entry which is preliminary data.</text>
</comment>
<proteinExistence type="predicted"/>
<dbReference type="SUPFAM" id="SSF47090">
    <property type="entry name" value="PGBD-like"/>
    <property type="match status" value="1"/>
</dbReference>
<gene>
    <name evidence="2" type="ORF">PL9631_1010027</name>
</gene>
<evidence type="ECO:0000313" key="2">
    <source>
        <dbReference type="EMBL" id="VXD10783.1"/>
    </source>
</evidence>
<protein>
    <recommendedName>
        <fullName evidence="1">Peptidase C39-like domain-containing protein</fullName>
    </recommendedName>
</protein>
<dbReference type="AlphaFoldDB" id="A0A7Z9BLI9"/>
<dbReference type="Gene3D" id="3.90.70.10">
    <property type="entry name" value="Cysteine proteinases"/>
    <property type="match status" value="1"/>
</dbReference>